<dbReference type="InterPro" id="IPR012925">
    <property type="entry name" value="TipAS_dom"/>
</dbReference>
<evidence type="ECO:0000313" key="3">
    <source>
        <dbReference type="EMBL" id="NOU90585.1"/>
    </source>
</evidence>
<evidence type="ECO:0000256" key="1">
    <source>
        <dbReference type="ARBA" id="ARBA00023125"/>
    </source>
</evidence>
<keyword evidence="1" id="KW-0238">DNA-binding</keyword>
<keyword evidence="4" id="KW-1185">Reference proteome</keyword>
<dbReference type="InterPro" id="IPR047057">
    <property type="entry name" value="MerR_fam"/>
</dbReference>
<dbReference type="InterPro" id="IPR009061">
    <property type="entry name" value="DNA-bd_dom_put_sf"/>
</dbReference>
<comment type="caution">
    <text evidence="3">The sequence shown here is derived from an EMBL/GenBank/DDBJ whole genome shotgun (WGS) entry which is preliminary data.</text>
</comment>
<dbReference type="Proteomes" id="UP000658690">
    <property type="component" value="Unassembled WGS sequence"/>
</dbReference>
<proteinExistence type="predicted"/>
<dbReference type="Pfam" id="PF07739">
    <property type="entry name" value="TipAS"/>
    <property type="match status" value="1"/>
</dbReference>
<dbReference type="InterPro" id="IPR000551">
    <property type="entry name" value="MerR-type_HTH_dom"/>
</dbReference>
<dbReference type="PROSITE" id="PS50937">
    <property type="entry name" value="HTH_MERR_2"/>
    <property type="match status" value="1"/>
</dbReference>
<dbReference type="PRINTS" id="PR00040">
    <property type="entry name" value="HTHMERR"/>
</dbReference>
<sequence length="255" mass="29272">MGYNAVKVIGGICMEKRSWKIGEIAKRTGLTVRSLHHYDQIGLFSPSRVTESGHRLYTDADVTRLHQIISLKQLGFALEEVKVMINNPDYNLTDMLKMQLSRLNEQISILVELRVRLHDIFELLDSGQSVSSERFMMAMQMMRIIQSPHFKPGQAEEIKNLFKSLGENELEKSYAEGQRLIAEFRKYKNMGKLPDDSEVASLAERWKQEVDSFAPADAEFIQSAEQYYSENPEDAVQHGIDGELYEYIKKAVSFI</sequence>
<evidence type="ECO:0000313" key="4">
    <source>
        <dbReference type="Proteomes" id="UP000658690"/>
    </source>
</evidence>
<dbReference type="Pfam" id="PF13411">
    <property type="entry name" value="MerR_1"/>
    <property type="match status" value="1"/>
</dbReference>
<accession>A0ABX1ZB54</accession>
<name>A0ABX1ZB54_9BACL</name>
<dbReference type="Gene3D" id="1.10.1660.10">
    <property type="match status" value="1"/>
</dbReference>
<dbReference type="CDD" id="cd04788">
    <property type="entry name" value="HTH_NolA-AlbR"/>
    <property type="match status" value="1"/>
</dbReference>
<gene>
    <name evidence="3" type="ORF">GC102_33380</name>
</gene>
<dbReference type="PANTHER" id="PTHR30204">
    <property type="entry name" value="REDOX-CYCLING DRUG-SENSING TRANSCRIPTIONAL ACTIVATOR SOXR"/>
    <property type="match status" value="1"/>
</dbReference>
<protein>
    <submittedName>
        <fullName evidence="3">MerR family transcriptional regulator</fullName>
    </submittedName>
</protein>
<dbReference type="SUPFAM" id="SSF46955">
    <property type="entry name" value="Putative DNA-binding domain"/>
    <property type="match status" value="1"/>
</dbReference>
<organism evidence="3 4">
    <name type="scientific">Paenibacillus germinis</name>
    <dbReference type="NCBI Taxonomy" id="2654979"/>
    <lineage>
        <taxon>Bacteria</taxon>
        <taxon>Bacillati</taxon>
        <taxon>Bacillota</taxon>
        <taxon>Bacilli</taxon>
        <taxon>Bacillales</taxon>
        <taxon>Paenibacillaceae</taxon>
        <taxon>Paenibacillus</taxon>
    </lineage>
</organism>
<dbReference type="SMART" id="SM00422">
    <property type="entry name" value="HTH_MERR"/>
    <property type="match status" value="1"/>
</dbReference>
<feature type="domain" description="HTH merR-type" evidence="2">
    <location>
        <begin position="18"/>
        <end position="87"/>
    </location>
</feature>
<dbReference type="PANTHER" id="PTHR30204:SF90">
    <property type="entry name" value="HTH-TYPE TRANSCRIPTIONAL ACTIVATOR MTA"/>
    <property type="match status" value="1"/>
</dbReference>
<dbReference type="EMBL" id="WHOC01000175">
    <property type="protein sequence ID" value="NOU90585.1"/>
    <property type="molecule type" value="Genomic_DNA"/>
</dbReference>
<evidence type="ECO:0000259" key="2">
    <source>
        <dbReference type="PROSITE" id="PS50937"/>
    </source>
</evidence>
<dbReference type="PROSITE" id="PS00552">
    <property type="entry name" value="HTH_MERR_1"/>
    <property type="match status" value="1"/>
</dbReference>
<reference evidence="3 4" key="1">
    <citation type="submission" date="2019-10" db="EMBL/GenBank/DDBJ databases">
        <title>Description of Paenibacillus choica sp. nov.</title>
        <authorList>
            <person name="Carlier A."/>
            <person name="Qi S."/>
        </authorList>
    </citation>
    <scope>NUCLEOTIDE SEQUENCE [LARGE SCALE GENOMIC DNA]</scope>
    <source>
        <strain evidence="3 4">LMG 31460</strain>
    </source>
</reference>